<dbReference type="RefSeq" id="WP_339588047.1">
    <property type="nucleotide sequence ID" value="NZ_JBBHJZ010000003.1"/>
</dbReference>
<keyword evidence="1" id="KW-0472">Membrane</keyword>
<evidence type="ECO:0008006" key="4">
    <source>
        <dbReference type="Google" id="ProtNLM"/>
    </source>
</evidence>
<feature type="transmembrane region" description="Helical" evidence="1">
    <location>
        <begin position="65"/>
        <end position="84"/>
    </location>
</feature>
<dbReference type="Proteomes" id="UP001361239">
    <property type="component" value="Unassembled WGS sequence"/>
</dbReference>
<evidence type="ECO:0000256" key="1">
    <source>
        <dbReference type="SAM" id="Phobius"/>
    </source>
</evidence>
<gene>
    <name evidence="2" type="ORF">WG901_15750</name>
</gene>
<name>A0ABU8RYG6_9SPHN</name>
<protein>
    <recommendedName>
        <fullName evidence="4">DUF3325 domain-containing protein</fullName>
    </recommendedName>
</protein>
<proteinExistence type="predicted"/>
<accession>A0ABU8RYG6</accession>
<feature type="transmembrane region" description="Helical" evidence="1">
    <location>
        <begin position="6"/>
        <end position="22"/>
    </location>
</feature>
<evidence type="ECO:0000313" key="3">
    <source>
        <dbReference type="Proteomes" id="UP001361239"/>
    </source>
</evidence>
<evidence type="ECO:0000313" key="2">
    <source>
        <dbReference type="EMBL" id="MEJ5978106.1"/>
    </source>
</evidence>
<organism evidence="2 3">
    <name type="scientific">Novosphingobium anseongense</name>
    <dbReference type="NCBI Taxonomy" id="3133436"/>
    <lineage>
        <taxon>Bacteria</taxon>
        <taxon>Pseudomonadati</taxon>
        <taxon>Pseudomonadota</taxon>
        <taxon>Alphaproteobacteria</taxon>
        <taxon>Sphingomonadales</taxon>
        <taxon>Sphingomonadaceae</taxon>
        <taxon>Novosphingobium</taxon>
    </lineage>
</organism>
<sequence>MTWLLYPAVAISLAIIALLWHGDPKRRRTIGLRDKADGSGKRRVLAAVALVPGLVLAVLGDSSAFLVWFGACAMAGWLVAQVRVSA</sequence>
<keyword evidence="1" id="KW-0812">Transmembrane</keyword>
<reference evidence="2 3" key="1">
    <citation type="submission" date="2024-03" db="EMBL/GenBank/DDBJ databases">
        <authorList>
            <person name="Jo J.-H."/>
        </authorList>
    </citation>
    <scope>NUCLEOTIDE SEQUENCE [LARGE SCALE GENOMIC DNA]</scope>
    <source>
        <strain evidence="2 3">PS1R-30</strain>
    </source>
</reference>
<comment type="caution">
    <text evidence="2">The sequence shown here is derived from an EMBL/GenBank/DDBJ whole genome shotgun (WGS) entry which is preliminary data.</text>
</comment>
<feature type="transmembrane region" description="Helical" evidence="1">
    <location>
        <begin position="43"/>
        <end position="59"/>
    </location>
</feature>
<keyword evidence="1" id="KW-1133">Transmembrane helix</keyword>
<keyword evidence="3" id="KW-1185">Reference proteome</keyword>
<dbReference type="EMBL" id="JBBHJZ010000003">
    <property type="protein sequence ID" value="MEJ5978106.1"/>
    <property type="molecule type" value="Genomic_DNA"/>
</dbReference>